<dbReference type="GO" id="GO:0005730">
    <property type="term" value="C:nucleolus"/>
    <property type="evidence" value="ECO:0007669"/>
    <property type="project" value="TreeGrafter"/>
</dbReference>
<feature type="region of interest" description="Disordered" evidence="1">
    <location>
        <begin position="243"/>
        <end position="270"/>
    </location>
</feature>
<reference evidence="2 3" key="1">
    <citation type="journal article" date="2014" name="BMC Genomics">
        <title>Comparative genome sequencing reveals chemotype-specific gene clusters in the toxigenic black mold Stachybotrys.</title>
        <authorList>
            <person name="Semeiks J."/>
            <person name="Borek D."/>
            <person name="Otwinowski Z."/>
            <person name="Grishin N.V."/>
        </authorList>
    </citation>
    <scope>NUCLEOTIDE SEQUENCE [LARGE SCALE GENOMIC DNA]</scope>
    <source>
        <strain evidence="2 3">IBT 40285</strain>
    </source>
</reference>
<dbReference type="EMBL" id="KL659708">
    <property type="protein sequence ID" value="KFA68846.1"/>
    <property type="molecule type" value="Genomic_DNA"/>
</dbReference>
<accession>A0A084QY11</accession>
<dbReference type="AlphaFoldDB" id="A0A084QY11"/>
<keyword evidence="3" id="KW-1185">Reference proteome</keyword>
<dbReference type="Pfam" id="PF15375">
    <property type="entry name" value="FSAF1"/>
    <property type="match status" value="1"/>
</dbReference>
<name>A0A084QY11_STAC4</name>
<evidence type="ECO:0000313" key="3">
    <source>
        <dbReference type="Proteomes" id="UP000028524"/>
    </source>
</evidence>
<feature type="compositionally biased region" description="Acidic residues" evidence="1">
    <location>
        <begin position="51"/>
        <end position="72"/>
    </location>
</feature>
<dbReference type="GO" id="GO:0000462">
    <property type="term" value="P:maturation of SSU-rRNA from tricistronic rRNA transcript (SSU-rRNA, 5.8S rRNA, LSU-rRNA)"/>
    <property type="evidence" value="ECO:0007669"/>
    <property type="project" value="TreeGrafter"/>
</dbReference>
<gene>
    <name evidence="2" type="ORF">S40285_01145</name>
</gene>
<evidence type="ECO:0000313" key="2">
    <source>
        <dbReference type="EMBL" id="KFA68846.1"/>
    </source>
</evidence>
<dbReference type="HOGENOM" id="CLU_054969_0_0_1"/>
<feature type="region of interest" description="Disordered" evidence="1">
    <location>
        <begin position="29"/>
        <end position="139"/>
    </location>
</feature>
<sequence>MAVLGKRKASEQAISDEEAQEIFRRHFEAQFQPLPDVEPEAVPPSTAHADDTEDEEEESEWGGLSDDAEDDDAHAHDDNKKPQTVMVVDHSSASIPTTTMSKRELKIFMSSRPPDSSSAPKTVVDNSTAPDASSTLPEDAPSLLAQDLELRRLLAESHLFSRAVNHSPFASTTASEPKAFNAGRIRRKATDLRVQALGSSASILTQDRIPMNIRKGMNAAAAGRETKRRREAKENGVILERAASKKKTRDRRKDPMMDGPGVETRSVEEANGSQRYAIPFVDRKPAFSSIEVM</sequence>
<proteinExistence type="predicted"/>
<dbReference type="PANTHER" id="PTHR28096">
    <property type="entry name" value="PROTEIN FAF1"/>
    <property type="match status" value="1"/>
</dbReference>
<dbReference type="InterPro" id="IPR053030">
    <property type="entry name" value="Ribosomal_biogenesis_FAF1-like"/>
</dbReference>
<dbReference type="InParanoid" id="A0A084QY11"/>
<dbReference type="Proteomes" id="UP000028524">
    <property type="component" value="Unassembled WGS sequence"/>
</dbReference>
<feature type="compositionally biased region" description="Polar residues" evidence="1">
    <location>
        <begin position="113"/>
        <end position="136"/>
    </location>
</feature>
<protein>
    <submittedName>
        <fullName evidence="2">Uncharacterized protein</fullName>
    </submittedName>
</protein>
<dbReference type="OMA" id="FEAQFKP"/>
<dbReference type="PANTHER" id="PTHR28096:SF1">
    <property type="entry name" value="PROTEIN FAF1"/>
    <property type="match status" value="1"/>
</dbReference>
<dbReference type="STRING" id="1283841.A0A084QY11"/>
<organism evidence="2 3">
    <name type="scientific">Stachybotrys chlorohalonatus (strain IBT 40285)</name>
    <dbReference type="NCBI Taxonomy" id="1283841"/>
    <lineage>
        <taxon>Eukaryota</taxon>
        <taxon>Fungi</taxon>
        <taxon>Dikarya</taxon>
        <taxon>Ascomycota</taxon>
        <taxon>Pezizomycotina</taxon>
        <taxon>Sordariomycetes</taxon>
        <taxon>Hypocreomycetidae</taxon>
        <taxon>Hypocreales</taxon>
        <taxon>Stachybotryaceae</taxon>
        <taxon>Stachybotrys</taxon>
    </lineage>
</organism>
<dbReference type="OrthoDB" id="5556956at2759"/>
<feature type="compositionally biased region" description="Polar residues" evidence="1">
    <location>
        <begin position="91"/>
        <end position="100"/>
    </location>
</feature>
<dbReference type="InterPro" id="IPR027973">
    <property type="entry name" value="FSAF1-like"/>
</dbReference>
<evidence type="ECO:0000256" key="1">
    <source>
        <dbReference type="SAM" id="MobiDB-lite"/>
    </source>
</evidence>